<dbReference type="Pfam" id="PF02811">
    <property type="entry name" value="PHP"/>
    <property type="match status" value="1"/>
</dbReference>
<evidence type="ECO:0000256" key="7">
    <source>
        <dbReference type="ARBA" id="ARBA00049158"/>
    </source>
</evidence>
<dbReference type="SUPFAM" id="SSF89550">
    <property type="entry name" value="PHP domain-like"/>
    <property type="match status" value="1"/>
</dbReference>
<reference evidence="10" key="1">
    <citation type="submission" date="2021-02" db="EMBL/GenBank/DDBJ databases">
        <title>Infant gut strain persistence is associated with maternal origin, phylogeny, and functional potential including surface adhesion and iron acquisition.</title>
        <authorList>
            <person name="Lou Y.C."/>
        </authorList>
    </citation>
    <scope>NUCLEOTIDE SEQUENCE</scope>
    <source>
        <strain evidence="10">L3_101_000M1_dasL3_101_000M1_concoct_87</strain>
    </source>
</reference>
<proteinExistence type="inferred from homology"/>
<dbReference type="EC" id="3.1.3.15" evidence="3 8"/>
<dbReference type="GO" id="GO:0000105">
    <property type="term" value="P:L-histidine biosynthetic process"/>
    <property type="evidence" value="ECO:0007669"/>
    <property type="project" value="UniProtKB-UniRule"/>
</dbReference>
<comment type="pathway">
    <text evidence="1 8">Amino-acid biosynthesis; L-histidine biosynthesis; L-histidine from 5-phospho-alpha-D-ribose 1-diphosphate: step 8/9.</text>
</comment>
<evidence type="ECO:0000256" key="2">
    <source>
        <dbReference type="ARBA" id="ARBA00009152"/>
    </source>
</evidence>
<evidence type="ECO:0000256" key="6">
    <source>
        <dbReference type="ARBA" id="ARBA00023102"/>
    </source>
</evidence>
<comment type="similarity">
    <text evidence="2 8">Belongs to the PHP hydrolase family. HisK subfamily.</text>
</comment>
<dbReference type="PANTHER" id="PTHR21039">
    <property type="entry name" value="HISTIDINOL PHOSPHATASE-RELATED"/>
    <property type="match status" value="1"/>
</dbReference>
<protein>
    <recommendedName>
        <fullName evidence="3 8">Histidinol-phosphatase</fullName>
        <shortName evidence="8">HolPase</shortName>
        <ecNumber evidence="3 8">3.1.3.15</ecNumber>
    </recommendedName>
</protein>
<dbReference type="EMBL" id="JAGZGG010000048">
    <property type="protein sequence ID" value="MBS5333604.1"/>
    <property type="molecule type" value="Genomic_DNA"/>
</dbReference>
<dbReference type="GO" id="GO:0004401">
    <property type="term" value="F:histidinol-phosphatase activity"/>
    <property type="evidence" value="ECO:0007669"/>
    <property type="project" value="UniProtKB-UniRule"/>
</dbReference>
<dbReference type="GO" id="GO:0005737">
    <property type="term" value="C:cytoplasm"/>
    <property type="evidence" value="ECO:0007669"/>
    <property type="project" value="TreeGrafter"/>
</dbReference>
<dbReference type="Gene3D" id="3.20.20.140">
    <property type="entry name" value="Metal-dependent hydrolases"/>
    <property type="match status" value="1"/>
</dbReference>
<evidence type="ECO:0000313" key="11">
    <source>
        <dbReference type="Proteomes" id="UP000759273"/>
    </source>
</evidence>
<dbReference type="InterPro" id="IPR016195">
    <property type="entry name" value="Pol/histidinol_Pase-like"/>
</dbReference>
<dbReference type="PANTHER" id="PTHR21039:SF0">
    <property type="entry name" value="HISTIDINOL-PHOSPHATASE"/>
    <property type="match status" value="1"/>
</dbReference>
<dbReference type="AlphaFoldDB" id="A0A943HIY3"/>
<evidence type="ECO:0000256" key="5">
    <source>
        <dbReference type="ARBA" id="ARBA00022801"/>
    </source>
</evidence>
<evidence type="ECO:0000256" key="3">
    <source>
        <dbReference type="ARBA" id="ARBA00013085"/>
    </source>
</evidence>
<gene>
    <name evidence="10" type="ORF">KHY36_13890</name>
</gene>
<evidence type="ECO:0000256" key="1">
    <source>
        <dbReference type="ARBA" id="ARBA00004970"/>
    </source>
</evidence>
<evidence type="ECO:0000256" key="8">
    <source>
        <dbReference type="RuleBase" id="RU366003"/>
    </source>
</evidence>
<keyword evidence="4 8" id="KW-0028">Amino-acid biosynthesis</keyword>
<dbReference type="Proteomes" id="UP000759273">
    <property type="component" value="Unassembled WGS sequence"/>
</dbReference>
<comment type="caution">
    <text evidence="10">The sequence shown here is derived from an EMBL/GenBank/DDBJ whole genome shotgun (WGS) entry which is preliminary data.</text>
</comment>
<keyword evidence="5 8" id="KW-0378">Hydrolase</keyword>
<evidence type="ECO:0000256" key="4">
    <source>
        <dbReference type="ARBA" id="ARBA00022605"/>
    </source>
</evidence>
<dbReference type="InterPro" id="IPR004013">
    <property type="entry name" value="PHP_dom"/>
</dbReference>
<comment type="catalytic activity">
    <reaction evidence="7 8">
        <text>L-histidinol phosphate + H2O = L-histidinol + phosphate</text>
        <dbReference type="Rhea" id="RHEA:14465"/>
        <dbReference type="ChEBI" id="CHEBI:15377"/>
        <dbReference type="ChEBI" id="CHEBI:43474"/>
        <dbReference type="ChEBI" id="CHEBI:57699"/>
        <dbReference type="ChEBI" id="CHEBI:57980"/>
        <dbReference type="EC" id="3.1.3.15"/>
    </reaction>
</comment>
<dbReference type="InterPro" id="IPR010140">
    <property type="entry name" value="Histidinol_P_phosphatase_HisJ"/>
</dbReference>
<feature type="domain" description="PHP" evidence="9">
    <location>
        <begin position="10"/>
        <end position="204"/>
    </location>
</feature>
<name>A0A943HIY3_9FIRM</name>
<evidence type="ECO:0000259" key="9">
    <source>
        <dbReference type="Pfam" id="PF02811"/>
    </source>
</evidence>
<sequence length="275" mass="30604">MAGEYLKSSVHVHSKLCDGKNTPEEIAVTAWRAGLQTLGFSGHSHTPHDLEYCMTQSRTALYKAQVAKLKERYAGKLDILCGLEWDLYSDDDPTQYDYWIGSAHYVKGPKTGKYYEIDWREEDLRACIDDDFDGDALAVVEAYFANVAKVAEKKPTILGHFDLIKKINGDGKFFDENDPRYTAAANAALMTAARSRCVLEVNTSAAYRGFRKDYFPSDAILKDWLILSGNVVITADAHDAKALTYGFEEAAAKLKELGYTKVQVLGKDGFIPCAL</sequence>
<organism evidence="10 11">
    <name type="scientific">Subdoligranulum variabile</name>
    <dbReference type="NCBI Taxonomy" id="214851"/>
    <lineage>
        <taxon>Bacteria</taxon>
        <taxon>Bacillati</taxon>
        <taxon>Bacillota</taxon>
        <taxon>Clostridia</taxon>
        <taxon>Eubacteriales</taxon>
        <taxon>Oscillospiraceae</taxon>
        <taxon>Subdoligranulum</taxon>
    </lineage>
</organism>
<evidence type="ECO:0000313" key="10">
    <source>
        <dbReference type="EMBL" id="MBS5333604.1"/>
    </source>
</evidence>
<accession>A0A943HIY3</accession>
<keyword evidence="6 8" id="KW-0368">Histidine biosynthesis</keyword>